<evidence type="ECO:0000259" key="1">
    <source>
        <dbReference type="SMART" id="SM00834"/>
    </source>
</evidence>
<reference evidence="2" key="1">
    <citation type="submission" date="2020-05" db="EMBL/GenBank/DDBJ databases">
        <authorList>
            <person name="Chiriac C."/>
            <person name="Salcher M."/>
            <person name="Ghai R."/>
            <person name="Kavagutti S V."/>
        </authorList>
    </citation>
    <scope>NUCLEOTIDE SEQUENCE</scope>
</reference>
<dbReference type="NCBIfam" id="TIGR02605">
    <property type="entry name" value="CxxC_CxxC_SSSS"/>
    <property type="match status" value="1"/>
</dbReference>
<dbReference type="InterPro" id="IPR013429">
    <property type="entry name" value="Regulatory_FmdB_Zinc_ribbon"/>
</dbReference>
<organism evidence="2">
    <name type="scientific">uncultured Caudovirales phage</name>
    <dbReference type="NCBI Taxonomy" id="2100421"/>
    <lineage>
        <taxon>Viruses</taxon>
        <taxon>Duplodnaviria</taxon>
        <taxon>Heunggongvirae</taxon>
        <taxon>Uroviricota</taxon>
        <taxon>Caudoviricetes</taxon>
        <taxon>Peduoviridae</taxon>
        <taxon>Maltschvirus</taxon>
        <taxon>Maltschvirus maltsch</taxon>
    </lineage>
</organism>
<gene>
    <name evidence="2" type="ORF">UFOVP361_146</name>
</gene>
<dbReference type="EMBL" id="LR798301">
    <property type="protein sequence ID" value="CAB5222346.1"/>
    <property type="molecule type" value="Genomic_DNA"/>
</dbReference>
<sequence length="57" mass="6442">MPTYIYKCKNSHFLEEVRKINDNQRATTCPDCGADLRPVYYAPAMHLVGKGFYSNGG</sequence>
<feature type="domain" description="Putative regulatory protein FmdB zinc ribbon" evidence="1">
    <location>
        <begin position="1"/>
        <end position="41"/>
    </location>
</feature>
<name>A0A6J7WWG0_9CAUD</name>
<protein>
    <submittedName>
        <fullName evidence="2">CxxC_CxxC_SSSS, putative regulatory protein, FmdB family</fullName>
    </submittedName>
</protein>
<dbReference type="SMART" id="SM00834">
    <property type="entry name" value="CxxC_CXXC_SSSS"/>
    <property type="match status" value="1"/>
</dbReference>
<proteinExistence type="predicted"/>
<accession>A0A6J7WWG0</accession>
<evidence type="ECO:0000313" key="2">
    <source>
        <dbReference type="EMBL" id="CAB5222346.1"/>
    </source>
</evidence>
<dbReference type="Pfam" id="PF09723">
    <property type="entry name" value="Zn_ribbon_8"/>
    <property type="match status" value="1"/>
</dbReference>